<comment type="subcellular location">
    <subcellularLocation>
        <location evidence="1">Membrane</location>
        <topology evidence="1">Multi-pass membrane protein</topology>
    </subcellularLocation>
</comment>
<keyword evidence="5 6" id="KW-0472">Membrane</keyword>
<dbReference type="InterPro" id="IPR027469">
    <property type="entry name" value="Cation_efflux_TMD_sf"/>
</dbReference>
<keyword evidence="3 6" id="KW-0812">Transmembrane</keyword>
<feature type="transmembrane region" description="Helical" evidence="6">
    <location>
        <begin position="66"/>
        <end position="85"/>
    </location>
</feature>
<dbReference type="InterPro" id="IPR050291">
    <property type="entry name" value="CDF_Transporter"/>
</dbReference>
<protein>
    <submittedName>
        <fullName evidence="9">ZT_dimer domain-containing protein</fullName>
    </submittedName>
</protein>
<dbReference type="GO" id="GO:0008324">
    <property type="term" value="F:monoatomic cation transmembrane transporter activity"/>
    <property type="evidence" value="ECO:0007669"/>
    <property type="project" value="InterPro"/>
</dbReference>
<feature type="domain" description="Cation efflux protein cytoplasmic" evidence="8">
    <location>
        <begin position="192"/>
        <end position="252"/>
    </location>
</feature>
<dbReference type="PANTHER" id="PTHR43840:SF17">
    <property type="entry name" value="CATION EFFLUX PROTEIN CYTOPLASMIC DOMAIN-CONTAINING PROTEIN"/>
    <property type="match status" value="1"/>
</dbReference>
<accession>A0A0M3KBV6</accession>
<organism evidence="9">
    <name type="scientific">Anisakis simplex</name>
    <name type="common">Herring worm</name>
    <dbReference type="NCBI Taxonomy" id="6269"/>
    <lineage>
        <taxon>Eukaryota</taxon>
        <taxon>Metazoa</taxon>
        <taxon>Ecdysozoa</taxon>
        <taxon>Nematoda</taxon>
        <taxon>Chromadorea</taxon>
        <taxon>Rhabditida</taxon>
        <taxon>Spirurina</taxon>
        <taxon>Ascaridomorpha</taxon>
        <taxon>Ascaridoidea</taxon>
        <taxon>Anisakidae</taxon>
        <taxon>Anisakis</taxon>
        <taxon>Anisakis simplex complex</taxon>
    </lineage>
</organism>
<evidence type="ECO:0000256" key="2">
    <source>
        <dbReference type="ARBA" id="ARBA00022448"/>
    </source>
</evidence>
<dbReference type="AlphaFoldDB" id="A0A0M3KBV6"/>
<reference evidence="9" key="1">
    <citation type="submission" date="2017-02" db="UniProtKB">
        <authorList>
            <consortium name="WormBaseParasite"/>
        </authorList>
    </citation>
    <scope>IDENTIFICATION</scope>
</reference>
<evidence type="ECO:0000256" key="5">
    <source>
        <dbReference type="ARBA" id="ARBA00023136"/>
    </source>
</evidence>
<evidence type="ECO:0000313" key="9">
    <source>
        <dbReference type="WBParaSite" id="ASIM_0001845301-mRNA-1"/>
    </source>
</evidence>
<dbReference type="Gene3D" id="3.30.70.1350">
    <property type="entry name" value="Cation efflux protein, cytoplasmic domain"/>
    <property type="match status" value="1"/>
</dbReference>
<proteinExistence type="predicted"/>
<dbReference type="Gene3D" id="1.20.1510.10">
    <property type="entry name" value="Cation efflux protein transmembrane domain"/>
    <property type="match status" value="1"/>
</dbReference>
<evidence type="ECO:0000256" key="4">
    <source>
        <dbReference type="ARBA" id="ARBA00022989"/>
    </source>
</evidence>
<sequence>LGILWANVATKTIWLRSLVLLLEPKLSTFIDSLVDTTSGLLIMLSTWAIKNTDTFKYPRGRARLELVAALMCSTIMGVANIMMIIQSVESVDPSANLPTISLIVGGCLAKIILLTVCYRHGTPSSRILALDQRNDILTSVVALSCAFIGDYYWVYADPIGAICVCTFIAISWFHNALNHIPMMVGRRAQQEYLSRIMRICIKHDSHIKCLDHVMVYHTGAEAIVEVHIVLDEHLPLRIAHDIIESLTKTLTMLPFVERAFVHGDYRCDGDWQI</sequence>
<evidence type="ECO:0000256" key="3">
    <source>
        <dbReference type="ARBA" id="ARBA00022692"/>
    </source>
</evidence>
<dbReference type="PANTHER" id="PTHR43840">
    <property type="entry name" value="MITOCHONDRIAL METAL TRANSPORTER 1-RELATED"/>
    <property type="match status" value="1"/>
</dbReference>
<dbReference type="WBParaSite" id="ASIM_0001845301-mRNA-1">
    <property type="protein sequence ID" value="ASIM_0001845301-mRNA-1"/>
    <property type="gene ID" value="ASIM_0001845301"/>
</dbReference>
<name>A0A0M3KBV6_ANISI</name>
<dbReference type="SUPFAM" id="SSF161111">
    <property type="entry name" value="Cation efflux protein transmembrane domain-like"/>
    <property type="match status" value="1"/>
</dbReference>
<evidence type="ECO:0000256" key="6">
    <source>
        <dbReference type="SAM" id="Phobius"/>
    </source>
</evidence>
<evidence type="ECO:0000259" key="8">
    <source>
        <dbReference type="Pfam" id="PF16916"/>
    </source>
</evidence>
<keyword evidence="2" id="KW-0813">Transport</keyword>
<evidence type="ECO:0000256" key="1">
    <source>
        <dbReference type="ARBA" id="ARBA00004141"/>
    </source>
</evidence>
<dbReference type="SUPFAM" id="SSF160240">
    <property type="entry name" value="Cation efflux protein cytoplasmic domain-like"/>
    <property type="match status" value="1"/>
</dbReference>
<dbReference type="Pfam" id="PF01545">
    <property type="entry name" value="Cation_efflux"/>
    <property type="match status" value="1"/>
</dbReference>
<feature type="transmembrane region" description="Helical" evidence="6">
    <location>
        <begin position="159"/>
        <end position="177"/>
    </location>
</feature>
<dbReference type="GO" id="GO:0016020">
    <property type="term" value="C:membrane"/>
    <property type="evidence" value="ECO:0007669"/>
    <property type="project" value="UniProtKB-SubCell"/>
</dbReference>
<feature type="transmembrane region" description="Helical" evidence="6">
    <location>
        <begin position="136"/>
        <end position="153"/>
    </location>
</feature>
<dbReference type="Pfam" id="PF16916">
    <property type="entry name" value="ZT_dimer"/>
    <property type="match status" value="1"/>
</dbReference>
<feature type="transmembrane region" description="Helical" evidence="6">
    <location>
        <begin position="97"/>
        <end position="116"/>
    </location>
</feature>
<evidence type="ECO:0000259" key="7">
    <source>
        <dbReference type="Pfam" id="PF01545"/>
    </source>
</evidence>
<feature type="domain" description="Cation efflux protein transmembrane" evidence="7">
    <location>
        <begin position="27"/>
        <end position="181"/>
    </location>
</feature>
<dbReference type="InterPro" id="IPR036837">
    <property type="entry name" value="Cation_efflux_CTD_sf"/>
</dbReference>
<keyword evidence="4 6" id="KW-1133">Transmembrane helix</keyword>
<dbReference type="InterPro" id="IPR027470">
    <property type="entry name" value="Cation_efflux_CTD"/>
</dbReference>
<dbReference type="InterPro" id="IPR058533">
    <property type="entry name" value="Cation_efflux_TM"/>
</dbReference>